<evidence type="ECO:0000313" key="4">
    <source>
        <dbReference type="Proteomes" id="UP000823123"/>
    </source>
</evidence>
<sequence length="213" mass="23257">MKQIVVIGCGRFGTNLAITLEKLGNEVMVIDKDEEVINSIANKVTHSIICDVRVEGSLKELGLANFDICVVAIGSDYKTSIIATVEAKELGIPKIIAKATDSVQAMVLSKIGADRVIIPERDMGIRVANNISNSNILDSINLSDEYSLVEIAPIEDWIGKSIKESEIRQKYYINIVAVKTQKGLEINIGADYVIKDSDILLVAGRNDRISKLV</sequence>
<evidence type="ECO:0000259" key="2">
    <source>
        <dbReference type="PROSITE" id="PS51202"/>
    </source>
</evidence>
<feature type="domain" description="RCK N-terminal" evidence="1">
    <location>
        <begin position="1"/>
        <end position="118"/>
    </location>
</feature>
<dbReference type="EMBL" id="JACVDA010000006">
    <property type="protein sequence ID" value="MBK1468294.1"/>
    <property type="molecule type" value="Genomic_DNA"/>
</dbReference>
<dbReference type="PANTHER" id="PTHR43833:SF7">
    <property type="entry name" value="KTR SYSTEM POTASSIUM UPTAKE PROTEIN C"/>
    <property type="match status" value="1"/>
</dbReference>
<evidence type="ECO:0000313" key="3">
    <source>
        <dbReference type="EMBL" id="MBK1468294.1"/>
    </source>
</evidence>
<dbReference type="InterPro" id="IPR003148">
    <property type="entry name" value="RCK_N"/>
</dbReference>
<reference evidence="3 4" key="1">
    <citation type="submission" date="2020-09" db="EMBL/GenBank/DDBJ databases">
        <title>Parvimonas S3374 sp. nov.</title>
        <authorList>
            <person name="Buhl M."/>
        </authorList>
    </citation>
    <scope>NUCLEOTIDE SEQUENCE [LARGE SCALE GENOMIC DNA]</scope>
    <source>
        <strain evidence="3 4">S3374</strain>
    </source>
</reference>
<dbReference type="PROSITE" id="PS51201">
    <property type="entry name" value="RCK_N"/>
    <property type="match status" value="1"/>
</dbReference>
<dbReference type="InterPro" id="IPR006037">
    <property type="entry name" value="RCK_C"/>
</dbReference>
<dbReference type="Gene3D" id="3.40.50.720">
    <property type="entry name" value="NAD(P)-binding Rossmann-like Domain"/>
    <property type="match status" value="1"/>
</dbReference>
<dbReference type="RefSeq" id="WP_201275255.1">
    <property type="nucleotide sequence ID" value="NZ_JACVDA010000006.1"/>
</dbReference>
<gene>
    <name evidence="3" type="ORF">IBJ83_03065</name>
</gene>
<comment type="caution">
    <text evidence="3">The sequence shown here is derived from an EMBL/GenBank/DDBJ whole genome shotgun (WGS) entry which is preliminary data.</text>
</comment>
<dbReference type="Pfam" id="PF02254">
    <property type="entry name" value="TrkA_N"/>
    <property type="match status" value="1"/>
</dbReference>
<keyword evidence="4" id="KW-1185">Reference proteome</keyword>
<dbReference type="Proteomes" id="UP000823123">
    <property type="component" value="Unassembled WGS sequence"/>
</dbReference>
<name>A0ABS1C864_9FIRM</name>
<dbReference type="Gene3D" id="3.30.70.1450">
    <property type="entry name" value="Regulator of K+ conductance, C-terminal domain"/>
    <property type="match status" value="1"/>
</dbReference>
<dbReference type="PROSITE" id="PS51202">
    <property type="entry name" value="RCK_C"/>
    <property type="match status" value="1"/>
</dbReference>
<evidence type="ECO:0000259" key="1">
    <source>
        <dbReference type="PROSITE" id="PS51201"/>
    </source>
</evidence>
<accession>A0ABS1C864</accession>
<dbReference type="Pfam" id="PF02080">
    <property type="entry name" value="TrkA_C"/>
    <property type="match status" value="1"/>
</dbReference>
<organism evidence="3 4">
    <name type="scientific">Parvimonas parva</name>
    <dbReference type="NCBI Taxonomy" id="2769485"/>
    <lineage>
        <taxon>Bacteria</taxon>
        <taxon>Bacillati</taxon>
        <taxon>Bacillota</taxon>
        <taxon>Tissierellia</taxon>
        <taxon>Tissierellales</taxon>
        <taxon>Peptoniphilaceae</taxon>
        <taxon>Parvimonas</taxon>
    </lineage>
</organism>
<dbReference type="SUPFAM" id="SSF116726">
    <property type="entry name" value="TrkA C-terminal domain-like"/>
    <property type="match status" value="1"/>
</dbReference>
<feature type="domain" description="RCK C-terminal" evidence="2">
    <location>
        <begin position="134"/>
        <end position="213"/>
    </location>
</feature>
<dbReference type="SUPFAM" id="SSF51735">
    <property type="entry name" value="NAD(P)-binding Rossmann-fold domains"/>
    <property type="match status" value="1"/>
</dbReference>
<dbReference type="PANTHER" id="PTHR43833">
    <property type="entry name" value="POTASSIUM CHANNEL PROTEIN 2-RELATED-RELATED"/>
    <property type="match status" value="1"/>
</dbReference>
<dbReference type="InterPro" id="IPR036291">
    <property type="entry name" value="NAD(P)-bd_dom_sf"/>
</dbReference>
<dbReference type="InterPro" id="IPR036721">
    <property type="entry name" value="RCK_C_sf"/>
</dbReference>
<proteinExistence type="predicted"/>
<dbReference type="InterPro" id="IPR050721">
    <property type="entry name" value="Trk_Ktr_HKT_K-transport"/>
</dbReference>
<protein>
    <submittedName>
        <fullName evidence="3">TrkA family potassium uptake protein</fullName>
    </submittedName>
</protein>